<evidence type="ECO:0000313" key="15">
    <source>
        <dbReference type="Proteomes" id="UP000199109"/>
    </source>
</evidence>
<dbReference type="SUPFAM" id="SSF49785">
    <property type="entry name" value="Galactose-binding domain-like"/>
    <property type="match status" value="3"/>
</dbReference>
<keyword evidence="15" id="KW-1185">Reference proteome</keyword>
<accession>A0A1G7HV67</accession>
<evidence type="ECO:0000256" key="2">
    <source>
        <dbReference type="ARBA" id="ARBA00007495"/>
    </source>
</evidence>
<keyword evidence="9 14" id="KW-0326">Glycosidase</keyword>
<dbReference type="OrthoDB" id="7061696at2"/>
<dbReference type="Pfam" id="PF02018">
    <property type="entry name" value="CBM_4_9"/>
    <property type="match status" value="3"/>
</dbReference>
<evidence type="ECO:0000256" key="10">
    <source>
        <dbReference type="ARBA" id="ARBA00023326"/>
    </source>
</evidence>
<dbReference type="SMART" id="SM00633">
    <property type="entry name" value="Glyco_10"/>
    <property type="match status" value="1"/>
</dbReference>
<dbReference type="RefSeq" id="WP_091873234.1">
    <property type="nucleotide sequence ID" value="NZ_FNAO01000010.1"/>
</dbReference>
<evidence type="ECO:0000256" key="9">
    <source>
        <dbReference type="ARBA" id="ARBA00023295"/>
    </source>
</evidence>
<dbReference type="InterPro" id="IPR008979">
    <property type="entry name" value="Galactose-bd-like_sf"/>
</dbReference>
<keyword evidence="4 14" id="KW-0858">Xylan degradation</keyword>
<keyword evidence="7 14" id="KW-0378">Hydrolase</keyword>
<dbReference type="Pfam" id="PF00331">
    <property type="entry name" value="Glyco_hydro_10"/>
    <property type="match status" value="1"/>
</dbReference>
<proteinExistence type="inferred from homology"/>
<dbReference type="AlphaFoldDB" id="A0A1G7HV67"/>
<dbReference type="SUPFAM" id="SSF51445">
    <property type="entry name" value="(Trans)glycosidases"/>
    <property type="match status" value="1"/>
</dbReference>
<evidence type="ECO:0000313" key="14">
    <source>
        <dbReference type="EMBL" id="SDF03959.1"/>
    </source>
</evidence>
<feature type="region of interest" description="Disordered" evidence="11">
    <location>
        <begin position="753"/>
        <end position="772"/>
    </location>
</feature>
<keyword evidence="10" id="KW-0624">Polysaccharide degradation</keyword>
<feature type="domain" description="GH10" evidence="13">
    <location>
        <begin position="496"/>
        <end position="831"/>
    </location>
</feature>
<dbReference type="InterPro" id="IPR001000">
    <property type="entry name" value="GH10_dom"/>
</dbReference>
<dbReference type="Pfam" id="PF18962">
    <property type="entry name" value="Por_Secre_tail"/>
    <property type="match status" value="1"/>
</dbReference>
<keyword evidence="5 12" id="KW-0732">Signal</keyword>
<gene>
    <name evidence="14" type="ORF">SAMN05421636_11050</name>
</gene>
<evidence type="ECO:0000259" key="13">
    <source>
        <dbReference type="PROSITE" id="PS51760"/>
    </source>
</evidence>
<evidence type="ECO:0000256" key="7">
    <source>
        <dbReference type="ARBA" id="ARBA00022801"/>
    </source>
</evidence>
<evidence type="ECO:0000256" key="4">
    <source>
        <dbReference type="ARBA" id="ARBA00022651"/>
    </source>
</evidence>
<evidence type="ECO:0000256" key="6">
    <source>
        <dbReference type="ARBA" id="ARBA00022737"/>
    </source>
</evidence>
<evidence type="ECO:0000256" key="3">
    <source>
        <dbReference type="ARBA" id="ARBA00012590"/>
    </source>
</evidence>
<dbReference type="STRING" id="641691.SAMN05421636_11050"/>
<dbReference type="InterPro" id="IPR026444">
    <property type="entry name" value="Secre_tail"/>
</dbReference>
<dbReference type="NCBIfam" id="TIGR04183">
    <property type="entry name" value="Por_Secre_tail"/>
    <property type="match status" value="1"/>
</dbReference>
<sequence>MKKNYFLKWLTAVLCSVCCLSSVSAQNLVPNPGFEEGTGDTFVNWSKFNGADALVETSVATEIQDGSRALKAIVSADGNAYDVQLVSDAIPTVIGQSYTFTIYVKGAVGGTEIRFSTNPNALYSANYAVSEDWVQLSWTFTANDTATRMVLDLGAQANTYFLDTMEMFGPPVEGNNIVPNPSLELGSGDDFENWSKFNGAESMIETTDPNEVYDGARALKATVDSDGNAYALQFVSDVIPVIVGATYTFSMFIKATEADKNVRVTIKDQNGSDLFYGADQVVPTDWGRLSWSFTTTTSNVRISLDIGAFANTYLIDAMEMIEPDFDEPNLLLNAGFEQGNGDEFNNWGKFNGAVSLLATTETAEVYRGNRAVKAVVSQDGQSYEVQLVSDAFATTPGATYNLKAFAKSLSAENTTIQLSAKDADNGNADIAYSPNFFTQTDYGLIEWSFVATSTSSRVVFNMGLLANTYFLDDVNVQPICGETLFSPPANQTPIAANKNKFLGTVYSPNDQDISKYFNQITPENAGKWGSVETSDGVFNWSTLDEARGFAAQNGFPFRFHVLVWGNQQPTWLKPLSDEEKVTQIKEWFQAVAAHYDNSSDARKTLEYIEVANEIISDPPDDEGNNVSDDTSGGYVNALKSLNNELGTEPGPNDWIVNSFKLARQYFPCETKLVLNEYGIENESEKTAEYVTIIELLKKDNLIDVVGMQAHSFSTRRYGNGPLEDTTANLENNLNTMAATGLPLMVTEMDVDGDASLDENGERTNNGTQEEQDSFQLSEYQRIFDLYWNHPSVIGITLWGYRVGLWRTAQEAYIMDSCDGAEKPAMADYLNTVIRNGDDPSLNATFIGKMAEIVIDPEVQQYSDNITITVKIPGGNRNCALGQQQATIYIEEQKVGEVSLAPNGSDLIGSLEVTLLESDIEGLFEPGNKNVSAVFDNPSVEQAQTVLEIIPEDAQVSLWGRNKYVVKASSGVANIKLQAVLTDNGEDDGGDIGDLANAKVRFLINGEPVVLPNKTDADGYLTEDLQVFKTPVKSFARATLNYDLSVESEIGEIDYDVIAEVNSYYYGLSDVGTITVKVINGPPSVNVWPNPTWDEFKVDLINFDNKKPVIIRVYDIWGRKIYSTTENVSDTITFGQKFYRGVYFLSVAQDRTVVYKLLLKK</sequence>
<dbReference type="Gene3D" id="3.20.20.80">
    <property type="entry name" value="Glycosidases"/>
    <property type="match status" value="1"/>
</dbReference>
<dbReference type="Proteomes" id="UP000199109">
    <property type="component" value="Unassembled WGS sequence"/>
</dbReference>
<keyword evidence="6" id="KW-0677">Repeat</keyword>
<dbReference type="GO" id="GO:0031176">
    <property type="term" value="F:endo-1,4-beta-xylanase activity"/>
    <property type="evidence" value="ECO:0007669"/>
    <property type="project" value="UniProtKB-EC"/>
</dbReference>
<comment type="catalytic activity">
    <reaction evidence="1">
        <text>Endohydrolysis of (1-&gt;4)-beta-D-xylosidic linkages in xylans.</text>
        <dbReference type="EC" id="3.2.1.8"/>
    </reaction>
</comment>
<dbReference type="EMBL" id="FNAO01000010">
    <property type="protein sequence ID" value="SDF03959.1"/>
    <property type="molecule type" value="Genomic_DNA"/>
</dbReference>
<dbReference type="PANTHER" id="PTHR31490:SF88">
    <property type="entry name" value="BETA-XYLANASE"/>
    <property type="match status" value="1"/>
</dbReference>
<evidence type="ECO:0000256" key="8">
    <source>
        <dbReference type="ARBA" id="ARBA00023277"/>
    </source>
</evidence>
<keyword evidence="8" id="KW-0119">Carbohydrate metabolism</keyword>
<evidence type="ECO:0000256" key="5">
    <source>
        <dbReference type="ARBA" id="ARBA00022729"/>
    </source>
</evidence>
<protein>
    <recommendedName>
        <fullName evidence="3">endo-1,4-beta-xylanase</fullName>
        <ecNumber evidence="3">3.2.1.8</ecNumber>
    </recommendedName>
</protein>
<reference evidence="14 15" key="1">
    <citation type="submission" date="2016-10" db="EMBL/GenBank/DDBJ databases">
        <authorList>
            <person name="de Groot N.N."/>
        </authorList>
    </citation>
    <scope>NUCLEOTIDE SEQUENCE [LARGE SCALE GENOMIC DNA]</scope>
    <source>
        <strain evidence="14 15">DSM 23421</strain>
    </source>
</reference>
<dbReference type="EC" id="3.2.1.8" evidence="3"/>
<evidence type="ECO:0000256" key="1">
    <source>
        <dbReference type="ARBA" id="ARBA00000681"/>
    </source>
</evidence>
<dbReference type="GO" id="GO:0045493">
    <property type="term" value="P:xylan catabolic process"/>
    <property type="evidence" value="ECO:0007669"/>
    <property type="project" value="UniProtKB-KW"/>
</dbReference>
<dbReference type="Gene3D" id="2.60.120.260">
    <property type="entry name" value="Galactose-binding domain-like"/>
    <property type="match status" value="3"/>
</dbReference>
<dbReference type="InterPro" id="IPR003305">
    <property type="entry name" value="CenC_carb-bd"/>
</dbReference>
<feature type="compositionally biased region" description="Polar residues" evidence="11">
    <location>
        <begin position="762"/>
        <end position="772"/>
    </location>
</feature>
<organism evidence="14 15">
    <name type="scientific">Pricia antarctica</name>
    <dbReference type="NCBI Taxonomy" id="641691"/>
    <lineage>
        <taxon>Bacteria</taxon>
        <taxon>Pseudomonadati</taxon>
        <taxon>Bacteroidota</taxon>
        <taxon>Flavobacteriia</taxon>
        <taxon>Flavobacteriales</taxon>
        <taxon>Flavobacteriaceae</taxon>
        <taxon>Pricia</taxon>
    </lineage>
</organism>
<comment type="similarity">
    <text evidence="2">Belongs to the glycosyl hydrolase 10 (cellulase F) family.</text>
</comment>
<feature type="chain" id="PRO_5011523315" description="endo-1,4-beta-xylanase" evidence="12">
    <location>
        <begin position="26"/>
        <end position="1160"/>
    </location>
</feature>
<dbReference type="InterPro" id="IPR017853">
    <property type="entry name" value="GH"/>
</dbReference>
<name>A0A1G7HV67_9FLAO</name>
<dbReference type="InterPro" id="IPR044846">
    <property type="entry name" value="GH10"/>
</dbReference>
<feature type="signal peptide" evidence="12">
    <location>
        <begin position="1"/>
        <end position="25"/>
    </location>
</feature>
<evidence type="ECO:0000256" key="11">
    <source>
        <dbReference type="SAM" id="MobiDB-lite"/>
    </source>
</evidence>
<evidence type="ECO:0000256" key="12">
    <source>
        <dbReference type="SAM" id="SignalP"/>
    </source>
</evidence>
<dbReference type="PANTHER" id="PTHR31490">
    <property type="entry name" value="GLYCOSYL HYDROLASE"/>
    <property type="match status" value="1"/>
</dbReference>
<dbReference type="PROSITE" id="PS51760">
    <property type="entry name" value="GH10_2"/>
    <property type="match status" value="1"/>
</dbReference>